<dbReference type="PIRSF" id="PIRSF000676">
    <property type="entry name" value="Homoser_kin"/>
    <property type="match status" value="1"/>
</dbReference>
<dbReference type="Gene3D" id="3.30.70.890">
    <property type="entry name" value="GHMP kinase, C-terminal domain"/>
    <property type="match status" value="1"/>
</dbReference>
<dbReference type="InterPro" id="IPR020568">
    <property type="entry name" value="Ribosomal_Su5_D2-typ_SF"/>
</dbReference>
<evidence type="ECO:0000256" key="10">
    <source>
        <dbReference type="ARBA" id="ARBA00022840"/>
    </source>
</evidence>
<dbReference type="GO" id="GO:0005524">
    <property type="term" value="F:ATP binding"/>
    <property type="evidence" value="ECO:0007669"/>
    <property type="project" value="UniProtKB-UniRule"/>
</dbReference>
<comment type="pathway">
    <text evidence="1 13">Amino-acid biosynthesis; L-threonine biosynthesis; L-threonine from L-aspartate: step 4/5.</text>
</comment>
<keyword evidence="10 13" id="KW-0067">ATP-binding</keyword>
<dbReference type="HAMAP" id="MF_00384">
    <property type="entry name" value="Homoser_kinase"/>
    <property type="match status" value="1"/>
</dbReference>
<dbReference type="PROSITE" id="PS00627">
    <property type="entry name" value="GHMP_KINASES_ATP"/>
    <property type="match status" value="1"/>
</dbReference>
<keyword evidence="9 13" id="KW-0418">Kinase</keyword>
<dbReference type="RefSeq" id="WP_168549251.1">
    <property type="nucleotide sequence ID" value="NZ_JAAXPR010000010.1"/>
</dbReference>
<evidence type="ECO:0000256" key="3">
    <source>
        <dbReference type="ARBA" id="ARBA00012078"/>
    </source>
</evidence>
<dbReference type="PRINTS" id="PR00958">
    <property type="entry name" value="HOMSERKINASE"/>
</dbReference>
<comment type="catalytic activity">
    <reaction evidence="11 13">
        <text>L-homoserine + ATP = O-phospho-L-homoserine + ADP + H(+)</text>
        <dbReference type="Rhea" id="RHEA:13985"/>
        <dbReference type="ChEBI" id="CHEBI:15378"/>
        <dbReference type="ChEBI" id="CHEBI:30616"/>
        <dbReference type="ChEBI" id="CHEBI:57476"/>
        <dbReference type="ChEBI" id="CHEBI:57590"/>
        <dbReference type="ChEBI" id="CHEBI:456216"/>
        <dbReference type="EC" id="2.7.1.39"/>
    </reaction>
</comment>
<organism evidence="16 17">
    <name type="scientific">Streptococcus ovuberis</name>
    <dbReference type="NCBI Taxonomy" id="1936207"/>
    <lineage>
        <taxon>Bacteria</taxon>
        <taxon>Bacillati</taxon>
        <taxon>Bacillota</taxon>
        <taxon>Bacilli</taxon>
        <taxon>Lactobacillales</taxon>
        <taxon>Streptococcaceae</taxon>
        <taxon>Streptococcus</taxon>
    </lineage>
</organism>
<accession>A0A7X6N1I4</accession>
<evidence type="ECO:0000256" key="12">
    <source>
        <dbReference type="ARBA" id="ARBA00049954"/>
    </source>
</evidence>
<feature type="binding site" evidence="13">
    <location>
        <begin position="78"/>
        <end position="88"/>
    </location>
    <ligand>
        <name>ATP</name>
        <dbReference type="ChEBI" id="CHEBI:30616"/>
    </ligand>
</feature>
<keyword evidence="7 13" id="KW-0791">Threonine biosynthesis</keyword>
<dbReference type="PANTHER" id="PTHR20861">
    <property type="entry name" value="HOMOSERINE/4-DIPHOSPHOCYTIDYL-2-C-METHYL-D-ERYTHRITOL KINASE"/>
    <property type="match status" value="1"/>
</dbReference>
<keyword evidence="8 13" id="KW-0547">Nucleotide-binding</keyword>
<dbReference type="InterPro" id="IPR000870">
    <property type="entry name" value="Homoserine_kinase"/>
</dbReference>
<dbReference type="UniPathway" id="UPA00050">
    <property type="reaction ID" value="UER00064"/>
</dbReference>
<evidence type="ECO:0000313" key="16">
    <source>
        <dbReference type="EMBL" id="NKZ20497.1"/>
    </source>
</evidence>
<comment type="subcellular location">
    <subcellularLocation>
        <location evidence="13">Cytoplasm</location>
    </subcellularLocation>
</comment>
<evidence type="ECO:0000256" key="7">
    <source>
        <dbReference type="ARBA" id="ARBA00022697"/>
    </source>
</evidence>
<evidence type="ECO:0000256" key="6">
    <source>
        <dbReference type="ARBA" id="ARBA00022679"/>
    </source>
</evidence>
<feature type="domain" description="GHMP kinase N-terminal" evidence="14">
    <location>
        <begin position="53"/>
        <end position="130"/>
    </location>
</feature>
<dbReference type="InterPro" id="IPR006204">
    <property type="entry name" value="GHMP_kinase_N_dom"/>
</dbReference>
<dbReference type="AlphaFoldDB" id="A0A7X6N1I4"/>
<dbReference type="InterPro" id="IPR036554">
    <property type="entry name" value="GHMP_kinase_C_sf"/>
</dbReference>
<dbReference type="Gene3D" id="3.30.230.10">
    <property type="match status" value="1"/>
</dbReference>
<feature type="domain" description="GHMP kinase C-terminal" evidence="15">
    <location>
        <begin position="192"/>
        <end position="266"/>
    </location>
</feature>
<evidence type="ECO:0000256" key="5">
    <source>
        <dbReference type="ARBA" id="ARBA00022605"/>
    </source>
</evidence>
<gene>
    <name evidence="13" type="primary">thrB</name>
    <name evidence="16" type="ORF">HF992_06530</name>
</gene>
<evidence type="ECO:0000256" key="8">
    <source>
        <dbReference type="ARBA" id="ARBA00022741"/>
    </source>
</evidence>
<dbReference type="NCBIfam" id="TIGR00191">
    <property type="entry name" value="thrB"/>
    <property type="match status" value="1"/>
</dbReference>
<dbReference type="EC" id="2.7.1.39" evidence="3 13"/>
<evidence type="ECO:0000259" key="15">
    <source>
        <dbReference type="Pfam" id="PF08544"/>
    </source>
</evidence>
<dbReference type="PANTHER" id="PTHR20861:SF1">
    <property type="entry name" value="HOMOSERINE KINASE"/>
    <property type="match status" value="1"/>
</dbReference>
<sequence>MKIRIPATSANLGPGFDSIGLALSRYLTIEVLKPADEWYIEHNLPYVPDDKYNLLIKTALKIKPDLQPHHLKMESDIPLARGLGSSSSVIVAGIELANQLGNLQLSQAEKLQLATEIEGHPDNVAPAIYGNLVVASYVNKRVSAIVSDFPECAFLAFIPKYELRTSDSRGVLPNQLSHKKAVAASAVSNVLVAALLKGDLTTAGQAMESDIFHEPFRQRLVKEFYAIKKIGHEYGAYATYLSGAGPTIMVLAPQDKIDSLQEAISQLGFDGELAPLTVDTVGIYVE</sequence>
<dbReference type="Pfam" id="PF08544">
    <property type="entry name" value="GHMP_kinases_C"/>
    <property type="match status" value="1"/>
</dbReference>
<keyword evidence="13" id="KW-0963">Cytoplasm</keyword>
<dbReference type="SUPFAM" id="SSF55060">
    <property type="entry name" value="GHMP Kinase, C-terminal domain"/>
    <property type="match status" value="1"/>
</dbReference>
<dbReference type="EMBL" id="JAAXPR010000010">
    <property type="protein sequence ID" value="NKZ20497.1"/>
    <property type="molecule type" value="Genomic_DNA"/>
</dbReference>
<evidence type="ECO:0000256" key="11">
    <source>
        <dbReference type="ARBA" id="ARBA00049375"/>
    </source>
</evidence>
<protein>
    <recommendedName>
        <fullName evidence="4 13">Homoserine kinase</fullName>
        <shortName evidence="13">HK</shortName>
        <shortName evidence="13">HSK</shortName>
        <ecNumber evidence="3 13">2.7.1.39</ecNumber>
    </recommendedName>
</protein>
<dbReference type="GO" id="GO:0004413">
    <property type="term" value="F:homoserine kinase activity"/>
    <property type="evidence" value="ECO:0007669"/>
    <property type="project" value="UniProtKB-UniRule"/>
</dbReference>
<evidence type="ECO:0000259" key="14">
    <source>
        <dbReference type="Pfam" id="PF00288"/>
    </source>
</evidence>
<comment type="similarity">
    <text evidence="2 13">Belongs to the GHMP kinase family. Homoserine kinase subfamily.</text>
</comment>
<evidence type="ECO:0000256" key="4">
    <source>
        <dbReference type="ARBA" id="ARBA00017858"/>
    </source>
</evidence>
<evidence type="ECO:0000256" key="9">
    <source>
        <dbReference type="ARBA" id="ARBA00022777"/>
    </source>
</evidence>
<dbReference type="InterPro" id="IPR014721">
    <property type="entry name" value="Ribsml_uS5_D2-typ_fold_subgr"/>
</dbReference>
<dbReference type="SUPFAM" id="SSF54211">
    <property type="entry name" value="Ribosomal protein S5 domain 2-like"/>
    <property type="match status" value="1"/>
</dbReference>
<dbReference type="GO" id="GO:0009088">
    <property type="term" value="P:threonine biosynthetic process"/>
    <property type="evidence" value="ECO:0007669"/>
    <property type="project" value="UniProtKB-UniRule"/>
</dbReference>
<dbReference type="Proteomes" id="UP000522720">
    <property type="component" value="Unassembled WGS sequence"/>
</dbReference>
<evidence type="ECO:0000256" key="1">
    <source>
        <dbReference type="ARBA" id="ARBA00005015"/>
    </source>
</evidence>
<comment type="function">
    <text evidence="12 13">Catalyzes the ATP-dependent phosphorylation of L-homoserine to L-homoserine phosphate.</text>
</comment>
<reference evidence="16 17" key="1">
    <citation type="submission" date="2020-04" db="EMBL/GenBank/DDBJ databases">
        <title>MicrobeNet Type strains.</title>
        <authorList>
            <person name="Nicholson A.C."/>
        </authorList>
    </citation>
    <scope>NUCLEOTIDE SEQUENCE [LARGE SCALE GENOMIC DNA]</scope>
    <source>
        <strain evidence="16 17">CCUG 69612</strain>
    </source>
</reference>
<evidence type="ECO:0000256" key="13">
    <source>
        <dbReference type="HAMAP-Rule" id="MF_00384"/>
    </source>
</evidence>
<evidence type="ECO:0000313" key="17">
    <source>
        <dbReference type="Proteomes" id="UP000522720"/>
    </source>
</evidence>
<evidence type="ECO:0000256" key="2">
    <source>
        <dbReference type="ARBA" id="ARBA00007370"/>
    </source>
</evidence>
<dbReference type="InterPro" id="IPR013750">
    <property type="entry name" value="GHMP_kinase_C_dom"/>
</dbReference>
<keyword evidence="5 13" id="KW-0028">Amino-acid biosynthesis</keyword>
<dbReference type="InterPro" id="IPR006203">
    <property type="entry name" value="GHMP_knse_ATP-bd_CS"/>
</dbReference>
<keyword evidence="17" id="KW-1185">Reference proteome</keyword>
<proteinExistence type="inferred from homology"/>
<dbReference type="Pfam" id="PF00288">
    <property type="entry name" value="GHMP_kinases_N"/>
    <property type="match status" value="1"/>
</dbReference>
<comment type="caution">
    <text evidence="16">The sequence shown here is derived from an EMBL/GenBank/DDBJ whole genome shotgun (WGS) entry which is preliminary data.</text>
</comment>
<dbReference type="GO" id="GO:0005737">
    <property type="term" value="C:cytoplasm"/>
    <property type="evidence" value="ECO:0007669"/>
    <property type="project" value="UniProtKB-SubCell"/>
</dbReference>
<keyword evidence="6 13" id="KW-0808">Transferase</keyword>
<name>A0A7X6N1I4_9STRE</name>